<dbReference type="EMBL" id="FQXM01000006">
    <property type="protein sequence ID" value="SHH51430.1"/>
    <property type="molecule type" value="Genomic_DNA"/>
</dbReference>
<dbReference type="STRING" id="1121316.SAMN02745207_01363"/>
<dbReference type="Pfam" id="PF12673">
    <property type="entry name" value="SipL"/>
    <property type="match status" value="3"/>
</dbReference>
<dbReference type="OrthoDB" id="9779340at2"/>
<accession>A0A1M5TL98</accession>
<dbReference type="PROSITE" id="PS51782">
    <property type="entry name" value="LYSM"/>
    <property type="match status" value="1"/>
</dbReference>
<dbReference type="RefSeq" id="WP_073337681.1">
    <property type="nucleotide sequence ID" value="NZ_FQXM01000006.1"/>
</dbReference>
<dbReference type="InterPro" id="IPR036779">
    <property type="entry name" value="LysM_dom_sf"/>
</dbReference>
<dbReference type="Proteomes" id="UP000184447">
    <property type="component" value="Unassembled WGS sequence"/>
</dbReference>
<organism evidence="2 3">
    <name type="scientific">Clostridium grantii DSM 8605</name>
    <dbReference type="NCBI Taxonomy" id="1121316"/>
    <lineage>
        <taxon>Bacteria</taxon>
        <taxon>Bacillati</taxon>
        <taxon>Bacillota</taxon>
        <taxon>Clostridia</taxon>
        <taxon>Eubacteriales</taxon>
        <taxon>Clostridiaceae</taxon>
        <taxon>Clostridium</taxon>
    </lineage>
</organism>
<dbReference type="CDD" id="cd00118">
    <property type="entry name" value="LysM"/>
    <property type="match status" value="1"/>
</dbReference>
<reference evidence="2 3" key="1">
    <citation type="submission" date="2016-11" db="EMBL/GenBank/DDBJ databases">
        <authorList>
            <person name="Jaros S."/>
            <person name="Januszkiewicz K."/>
            <person name="Wedrychowicz H."/>
        </authorList>
    </citation>
    <scope>NUCLEOTIDE SEQUENCE [LARGE SCALE GENOMIC DNA]</scope>
    <source>
        <strain evidence="2 3">DSM 8605</strain>
    </source>
</reference>
<dbReference type="AlphaFoldDB" id="A0A1M5TL98"/>
<dbReference type="PANTHER" id="PTHR33734:SF22">
    <property type="entry name" value="MEMBRANE-BOUND LYTIC MUREIN TRANSGLYCOSYLASE D"/>
    <property type="match status" value="1"/>
</dbReference>
<protein>
    <submittedName>
        <fullName evidence="2">LysM domain-containing protein</fullName>
    </submittedName>
</protein>
<feature type="domain" description="LysM" evidence="1">
    <location>
        <begin position="470"/>
        <end position="514"/>
    </location>
</feature>
<evidence type="ECO:0000259" key="1">
    <source>
        <dbReference type="PROSITE" id="PS51782"/>
    </source>
</evidence>
<name>A0A1M5TL98_9CLOT</name>
<dbReference type="GO" id="GO:0008932">
    <property type="term" value="F:lytic endotransglycosylase activity"/>
    <property type="evidence" value="ECO:0007669"/>
    <property type="project" value="TreeGrafter"/>
</dbReference>
<dbReference type="InterPro" id="IPR018392">
    <property type="entry name" value="LysM"/>
</dbReference>
<proteinExistence type="predicted"/>
<dbReference type="Pfam" id="PF01476">
    <property type="entry name" value="LysM"/>
    <property type="match status" value="1"/>
</dbReference>
<keyword evidence="3" id="KW-1185">Reference proteome</keyword>
<dbReference type="Gene3D" id="3.10.350.10">
    <property type="entry name" value="LysM domain"/>
    <property type="match status" value="1"/>
</dbReference>
<gene>
    <name evidence="2" type="ORF">SAMN02745207_01363</name>
</gene>
<dbReference type="SMART" id="SM00257">
    <property type="entry name" value="LysM"/>
    <property type="match status" value="1"/>
</dbReference>
<dbReference type="PANTHER" id="PTHR33734">
    <property type="entry name" value="LYSM DOMAIN-CONTAINING GPI-ANCHORED PROTEIN 2"/>
    <property type="match status" value="1"/>
</dbReference>
<dbReference type="SUPFAM" id="SSF54106">
    <property type="entry name" value="LysM domain"/>
    <property type="match status" value="1"/>
</dbReference>
<evidence type="ECO:0000313" key="2">
    <source>
        <dbReference type="EMBL" id="SHH51430.1"/>
    </source>
</evidence>
<dbReference type="InterPro" id="IPR024300">
    <property type="entry name" value="SipL_SPOCS_dom"/>
</dbReference>
<evidence type="ECO:0000313" key="3">
    <source>
        <dbReference type="Proteomes" id="UP000184447"/>
    </source>
</evidence>
<sequence>MAMDLIKENIQCEYKLGTDIQNSVVKEEYVIPDTEPDVYKILSLDAKPYISSKEIVQGKVHIQGTMKYNVMYMAKVDDKYQICSVLYSSGFSSYSNIDGTEGGMECKCYCTVEHIECKVINERKIGIDGVLMVKATVYNNSEFEIVNSIDDNEDIQILKKSISMDKVVVNLEEELVSKCTMQISLDNPEIGRILKCEVCVHKKEVKLYDDKIEIECFALFKILYRSVGQGEVCYIQEEVLITKEVSCDGVDSFMDSRSEFMVEGTEYDIKEDDLGEYRIVDVESLIKAAIRITTKNDIETIEDAYSPNKILKMEKKNYDLNIALSHKYTEAIVKENLEVDLKNGKPLKVLMTTGEVCVTDKRIVEGRVIIEGLVWTHAVYSSESDTGNVEVVSEEIPFSTAIDVPGAKINMHCSANVTLETMEAMVEASTIGVKALVLADICVYYSESKEFIVDIEEIEGEPVNKKASLTIYVVQPGDSLWKVAKKYYTTIESLAKVNELEEDSGLNIGDKLIIPGRAII</sequence>